<feature type="non-terminal residue" evidence="1">
    <location>
        <position position="1"/>
    </location>
</feature>
<dbReference type="InterPro" id="IPR045882">
    <property type="entry name" value="GPT1/2"/>
</dbReference>
<sequence length="41" mass="4434">EKTATKSKQEVPIVKPPPNVAPFTEEWLAAIEAAGEVTRIS</sequence>
<dbReference type="PANTHER" id="PTHR33737">
    <property type="entry name" value="OS05G0121800 PROTEIN"/>
    <property type="match status" value="1"/>
</dbReference>
<protein>
    <submittedName>
        <fullName evidence="1">Serine-rich adhesin for platelets-like</fullName>
    </submittedName>
</protein>
<comment type="caution">
    <text evidence="1">The sequence shown here is derived from an EMBL/GenBank/DDBJ whole genome shotgun (WGS) entry which is preliminary data.</text>
</comment>
<reference evidence="1 2" key="1">
    <citation type="journal article" date="2018" name="Front. Plant Sci.">
        <title>Red Clover (Trifolium pratense) and Zigzag Clover (T. medium) - A Picture of Genomic Similarities and Differences.</title>
        <authorList>
            <person name="Dluhosova J."/>
            <person name="Istvanek J."/>
            <person name="Nedelnik J."/>
            <person name="Repkova J."/>
        </authorList>
    </citation>
    <scope>NUCLEOTIDE SEQUENCE [LARGE SCALE GENOMIC DNA]</scope>
    <source>
        <strain evidence="2">cv. 10/8</strain>
        <tissue evidence="1">Leaf</tissue>
    </source>
</reference>
<dbReference type="EMBL" id="LXQA010329842">
    <property type="protein sequence ID" value="MCI44377.1"/>
    <property type="molecule type" value="Genomic_DNA"/>
</dbReference>
<dbReference type="PANTHER" id="PTHR33737:SF19">
    <property type="entry name" value="BNAA10G12980D PROTEIN"/>
    <property type="match status" value="1"/>
</dbReference>
<organism evidence="1 2">
    <name type="scientific">Trifolium medium</name>
    <dbReference type="NCBI Taxonomy" id="97028"/>
    <lineage>
        <taxon>Eukaryota</taxon>
        <taxon>Viridiplantae</taxon>
        <taxon>Streptophyta</taxon>
        <taxon>Embryophyta</taxon>
        <taxon>Tracheophyta</taxon>
        <taxon>Spermatophyta</taxon>
        <taxon>Magnoliopsida</taxon>
        <taxon>eudicotyledons</taxon>
        <taxon>Gunneridae</taxon>
        <taxon>Pentapetalae</taxon>
        <taxon>rosids</taxon>
        <taxon>fabids</taxon>
        <taxon>Fabales</taxon>
        <taxon>Fabaceae</taxon>
        <taxon>Papilionoideae</taxon>
        <taxon>50 kb inversion clade</taxon>
        <taxon>NPAAA clade</taxon>
        <taxon>Hologalegina</taxon>
        <taxon>IRL clade</taxon>
        <taxon>Trifolieae</taxon>
        <taxon>Trifolium</taxon>
    </lineage>
</organism>
<proteinExistence type="predicted"/>
<dbReference type="AlphaFoldDB" id="A0A392S7K8"/>
<dbReference type="Proteomes" id="UP000265520">
    <property type="component" value="Unassembled WGS sequence"/>
</dbReference>
<keyword evidence="2" id="KW-1185">Reference proteome</keyword>
<evidence type="ECO:0000313" key="1">
    <source>
        <dbReference type="EMBL" id="MCI44377.1"/>
    </source>
</evidence>
<name>A0A392S7K8_9FABA</name>
<accession>A0A392S7K8</accession>
<evidence type="ECO:0000313" key="2">
    <source>
        <dbReference type="Proteomes" id="UP000265520"/>
    </source>
</evidence>
<dbReference type="GO" id="GO:0008017">
    <property type="term" value="F:microtubule binding"/>
    <property type="evidence" value="ECO:0007669"/>
    <property type="project" value="InterPro"/>
</dbReference>